<proteinExistence type="predicted"/>
<reference evidence="2 3" key="1">
    <citation type="submission" date="2024-06" db="EMBL/GenBank/DDBJ databases">
        <title>The Natural Products Discovery Center: Release of the First 8490 Sequenced Strains for Exploring Actinobacteria Biosynthetic Diversity.</title>
        <authorList>
            <person name="Kalkreuter E."/>
            <person name="Kautsar S.A."/>
            <person name="Yang D."/>
            <person name="Bader C.D."/>
            <person name="Teijaro C.N."/>
            <person name="Fluegel L."/>
            <person name="Davis C.M."/>
            <person name="Simpson J.R."/>
            <person name="Lauterbach L."/>
            <person name="Steele A.D."/>
            <person name="Gui C."/>
            <person name="Meng S."/>
            <person name="Li G."/>
            <person name="Viehrig K."/>
            <person name="Ye F."/>
            <person name="Su P."/>
            <person name="Kiefer A.F."/>
            <person name="Nichols A."/>
            <person name="Cepeda A.J."/>
            <person name="Yan W."/>
            <person name="Fan B."/>
            <person name="Jiang Y."/>
            <person name="Adhikari A."/>
            <person name="Zheng C.-J."/>
            <person name="Schuster L."/>
            <person name="Cowan T.M."/>
            <person name="Smanski M.J."/>
            <person name="Chevrette M.G."/>
            <person name="De Carvalho L.P.S."/>
            <person name="Shen B."/>
        </authorList>
    </citation>
    <scope>NUCLEOTIDE SEQUENCE [LARGE SCALE GENOMIC DNA]</scope>
    <source>
        <strain evidence="2 3">NPDC049574</strain>
    </source>
</reference>
<sequence length="87" mass="9219">MDELKLIEAAFAEPEPTPEAAAKGRNRLLRLNCGARTARLARARRSWPATLPIRRVALVGAMAVTLTGGIVVAQVSPGAPARVPLHT</sequence>
<comment type="caution">
    <text evidence="2">The sequence shown here is derived from an EMBL/GenBank/DDBJ whole genome shotgun (WGS) entry which is preliminary data.</text>
</comment>
<evidence type="ECO:0008006" key="4">
    <source>
        <dbReference type="Google" id="ProtNLM"/>
    </source>
</evidence>
<name>A0ABV3H179_9ACTN</name>
<keyword evidence="3" id="KW-1185">Reference proteome</keyword>
<protein>
    <recommendedName>
        <fullName evidence="4">Anti-sigma factor</fullName>
    </recommendedName>
</protein>
<evidence type="ECO:0000313" key="2">
    <source>
        <dbReference type="EMBL" id="MEV4286290.1"/>
    </source>
</evidence>
<keyword evidence="1" id="KW-1133">Transmembrane helix</keyword>
<evidence type="ECO:0000313" key="3">
    <source>
        <dbReference type="Proteomes" id="UP001552427"/>
    </source>
</evidence>
<dbReference type="RefSeq" id="WP_364448191.1">
    <property type="nucleotide sequence ID" value="NZ_JBFARM010000003.1"/>
</dbReference>
<keyword evidence="1" id="KW-0472">Membrane</keyword>
<keyword evidence="1" id="KW-0812">Transmembrane</keyword>
<evidence type="ECO:0000256" key="1">
    <source>
        <dbReference type="SAM" id="Phobius"/>
    </source>
</evidence>
<gene>
    <name evidence="2" type="ORF">AB0K40_12385</name>
</gene>
<feature type="transmembrane region" description="Helical" evidence="1">
    <location>
        <begin position="56"/>
        <end position="75"/>
    </location>
</feature>
<dbReference type="Proteomes" id="UP001552427">
    <property type="component" value="Unassembled WGS sequence"/>
</dbReference>
<organism evidence="2 3">
    <name type="scientific">Nonomuraea bangladeshensis</name>
    <dbReference type="NCBI Taxonomy" id="404385"/>
    <lineage>
        <taxon>Bacteria</taxon>
        <taxon>Bacillati</taxon>
        <taxon>Actinomycetota</taxon>
        <taxon>Actinomycetes</taxon>
        <taxon>Streptosporangiales</taxon>
        <taxon>Streptosporangiaceae</taxon>
        <taxon>Nonomuraea</taxon>
    </lineage>
</organism>
<dbReference type="EMBL" id="JBFARM010000003">
    <property type="protein sequence ID" value="MEV4286290.1"/>
    <property type="molecule type" value="Genomic_DNA"/>
</dbReference>
<accession>A0ABV3H179</accession>